<dbReference type="Proteomes" id="UP000281909">
    <property type="component" value="Chromosome"/>
</dbReference>
<dbReference type="OrthoDB" id="6910619at2"/>
<organism evidence="1 2">
    <name type="scientific">Pseudomonas fluorescens</name>
    <dbReference type="NCBI Taxonomy" id="294"/>
    <lineage>
        <taxon>Bacteria</taxon>
        <taxon>Pseudomonadati</taxon>
        <taxon>Pseudomonadota</taxon>
        <taxon>Gammaproteobacteria</taxon>
        <taxon>Pseudomonadales</taxon>
        <taxon>Pseudomonadaceae</taxon>
        <taxon>Pseudomonas</taxon>
    </lineage>
</organism>
<dbReference type="AlphaFoldDB" id="A0A3S4R566"/>
<protein>
    <submittedName>
        <fullName evidence="1">Uncharacterized protein</fullName>
    </submittedName>
</protein>
<evidence type="ECO:0000313" key="1">
    <source>
        <dbReference type="EMBL" id="VEF10416.1"/>
    </source>
</evidence>
<proteinExistence type="predicted"/>
<evidence type="ECO:0000313" key="2">
    <source>
        <dbReference type="Proteomes" id="UP000281909"/>
    </source>
</evidence>
<accession>A0A3S4R566</accession>
<name>A0A3S4R566_PSEFL</name>
<sequence length="80" mass="9298">MSDDLQPPDLETWQRLFDDQAYWQDSPDAHYLDLQRIADDLLGQGAIDLEQWQLLRAKADDLHKHSPEVNVARELDDPEA</sequence>
<gene>
    <name evidence="1" type="ORF">NCTC9428_02021</name>
</gene>
<reference evidence="1 2" key="1">
    <citation type="submission" date="2018-12" db="EMBL/GenBank/DDBJ databases">
        <authorList>
            <consortium name="Pathogen Informatics"/>
        </authorList>
    </citation>
    <scope>NUCLEOTIDE SEQUENCE [LARGE SCALE GENOMIC DNA]</scope>
    <source>
        <strain evidence="1 2">NCTC9428</strain>
    </source>
</reference>
<dbReference type="RefSeq" id="WP_126362147.1">
    <property type="nucleotide sequence ID" value="NZ_LR134318.1"/>
</dbReference>
<dbReference type="EMBL" id="LR134318">
    <property type="protein sequence ID" value="VEF10416.1"/>
    <property type="molecule type" value="Genomic_DNA"/>
</dbReference>